<sequence length="196" mass="22782">MTIIFDNLDAEGLPETRDEKEVYLIENGIEQKVGVTFEELTIISIKDREVVRRKQTLTSELLGNREIIVLADRSTLLPISFENFMEGVKTIEFNYPTPPQHFDTFSVELILRLLPLAYDYAVQLNSFNPVKQANQTIDIQVVDLEKVIRSTGETAKAWKVKVYFGDTLQYYWVDRTHKELLKQVSQIDETTTMEFR</sequence>
<protein>
    <submittedName>
        <fullName evidence="1">Uncharacterized protein</fullName>
    </submittedName>
</protein>
<evidence type="ECO:0000313" key="2">
    <source>
        <dbReference type="Proteomes" id="UP001596990"/>
    </source>
</evidence>
<proteinExistence type="predicted"/>
<dbReference type="RefSeq" id="WP_386059778.1">
    <property type="nucleotide sequence ID" value="NZ_JBHTKL010000005.1"/>
</dbReference>
<dbReference type="InterPro" id="IPR021457">
    <property type="entry name" value="DUF3108"/>
</dbReference>
<gene>
    <name evidence="1" type="ORF">ACFQ2J_10545</name>
</gene>
<name>A0ABW3L2K9_9BACI</name>
<comment type="caution">
    <text evidence="1">The sequence shown here is derived from an EMBL/GenBank/DDBJ whole genome shotgun (WGS) entry which is preliminary data.</text>
</comment>
<accession>A0ABW3L2K9</accession>
<reference evidence="2" key="1">
    <citation type="journal article" date="2019" name="Int. J. Syst. Evol. Microbiol.">
        <title>The Global Catalogue of Microorganisms (GCM) 10K type strain sequencing project: providing services to taxonomists for standard genome sequencing and annotation.</title>
        <authorList>
            <consortium name="The Broad Institute Genomics Platform"/>
            <consortium name="The Broad Institute Genome Sequencing Center for Infectious Disease"/>
            <person name="Wu L."/>
            <person name="Ma J."/>
        </authorList>
    </citation>
    <scope>NUCLEOTIDE SEQUENCE [LARGE SCALE GENOMIC DNA]</scope>
    <source>
        <strain evidence="2">CCUG 56607</strain>
    </source>
</reference>
<dbReference type="EMBL" id="JBHTKL010000005">
    <property type="protein sequence ID" value="MFD1019611.1"/>
    <property type="molecule type" value="Genomic_DNA"/>
</dbReference>
<organism evidence="1 2">
    <name type="scientific">Thalassobacillus hwangdonensis</name>
    <dbReference type="NCBI Taxonomy" id="546108"/>
    <lineage>
        <taxon>Bacteria</taxon>
        <taxon>Bacillati</taxon>
        <taxon>Bacillota</taxon>
        <taxon>Bacilli</taxon>
        <taxon>Bacillales</taxon>
        <taxon>Bacillaceae</taxon>
        <taxon>Thalassobacillus</taxon>
    </lineage>
</organism>
<dbReference type="Proteomes" id="UP001596990">
    <property type="component" value="Unassembled WGS sequence"/>
</dbReference>
<keyword evidence="2" id="KW-1185">Reference proteome</keyword>
<dbReference type="Pfam" id="PF11306">
    <property type="entry name" value="DUF3108"/>
    <property type="match status" value="1"/>
</dbReference>
<evidence type="ECO:0000313" key="1">
    <source>
        <dbReference type="EMBL" id="MFD1019611.1"/>
    </source>
</evidence>